<comment type="caution">
    <text evidence="1">The sequence shown here is derived from an EMBL/GenBank/DDBJ whole genome shotgun (WGS) entry which is preliminary data.</text>
</comment>
<dbReference type="EMBL" id="LSYS01009753">
    <property type="protein sequence ID" value="OPJ58901.1"/>
    <property type="molecule type" value="Genomic_DNA"/>
</dbReference>
<organism evidence="1 2">
    <name type="scientific">Patagioenas fasciata monilis</name>
    <dbReference type="NCBI Taxonomy" id="372326"/>
    <lineage>
        <taxon>Eukaryota</taxon>
        <taxon>Metazoa</taxon>
        <taxon>Chordata</taxon>
        <taxon>Craniata</taxon>
        <taxon>Vertebrata</taxon>
        <taxon>Euteleostomi</taxon>
        <taxon>Archelosauria</taxon>
        <taxon>Archosauria</taxon>
        <taxon>Dinosauria</taxon>
        <taxon>Saurischia</taxon>
        <taxon>Theropoda</taxon>
        <taxon>Coelurosauria</taxon>
        <taxon>Aves</taxon>
        <taxon>Neognathae</taxon>
        <taxon>Neoaves</taxon>
        <taxon>Columbimorphae</taxon>
        <taxon>Columbiformes</taxon>
        <taxon>Columbidae</taxon>
        <taxon>Patagioenas</taxon>
    </lineage>
</organism>
<proteinExistence type="predicted"/>
<dbReference type="Proteomes" id="UP000190648">
    <property type="component" value="Unassembled WGS sequence"/>
</dbReference>
<protein>
    <submittedName>
        <fullName evidence="1">Uncharacterized protein</fullName>
    </submittedName>
</protein>
<gene>
    <name evidence="1" type="ORF">AV530_000637</name>
</gene>
<dbReference type="AlphaFoldDB" id="A0A1V4IFX7"/>
<evidence type="ECO:0000313" key="2">
    <source>
        <dbReference type="Proteomes" id="UP000190648"/>
    </source>
</evidence>
<keyword evidence="2" id="KW-1185">Reference proteome</keyword>
<evidence type="ECO:0000313" key="1">
    <source>
        <dbReference type="EMBL" id="OPJ58901.1"/>
    </source>
</evidence>
<accession>A0A1V4IFX7</accession>
<reference evidence="1 2" key="1">
    <citation type="submission" date="2016-02" db="EMBL/GenBank/DDBJ databases">
        <title>Band-tailed pigeon sequencing and assembly.</title>
        <authorList>
            <person name="Soares A.E."/>
            <person name="Novak B.J."/>
            <person name="Rice E.S."/>
            <person name="O'Connell B."/>
            <person name="Chang D."/>
            <person name="Weber S."/>
            <person name="Shapiro B."/>
        </authorList>
    </citation>
    <scope>NUCLEOTIDE SEQUENCE [LARGE SCALE GENOMIC DNA]</scope>
    <source>
        <strain evidence="1">BTP2013</strain>
        <tissue evidence="1">Blood</tissue>
    </source>
</reference>
<name>A0A1V4IFX7_PATFA</name>
<sequence>MLKIKTTEAYSQLPVVKTVGNEARVLTSPPVRSLLFLSGFFLQVPEDGETAGDQLLSHLFLSGEKQTPFSVSLQLPGTSTSLKCATSVAARHCCQT</sequence>